<feature type="compositionally biased region" description="Polar residues" evidence="1">
    <location>
        <begin position="105"/>
        <end position="117"/>
    </location>
</feature>
<keyword evidence="3" id="KW-1185">Reference proteome</keyword>
<evidence type="ECO:0000313" key="2">
    <source>
        <dbReference type="EMBL" id="PWA32655.1"/>
    </source>
</evidence>
<feature type="compositionally biased region" description="Basic and acidic residues" evidence="1">
    <location>
        <begin position="86"/>
        <end position="95"/>
    </location>
</feature>
<feature type="non-terminal residue" evidence="2">
    <location>
        <position position="1"/>
    </location>
</feature>
<gene>
    <name evidence="2" type="ORF">CCH79_00012447</name>
</gene>
<evidence type="ECO:0000256" key="1">
    <source>
        <dbReference type="SAM" id="MobiDB-lite"/>
    </source>
</evidence>
<feature type="compositionally biased region" description="Polar residues" evidence="1">
    <location>
        <begin position="47"/>
        <end position="70"/>
    </location>
</feature>
<reference evidence="2 3" key="1">
    <citation type="journal article" date="2018" name="G3 (Bethesda)">
        <title>A High-Quality Reference Genome for the Invasive Mosquitofish Gambusia affinis Using a Chicago Library.</title>
        <authorList>
            <person name="Hoffberg S.L."/>
            <person name="Troendle N.J."/>
            <person name="Glenn T.C."/>
            <person name="Mahmud O."/>
            <person name="Louha S."/>
            <person name="Chalopin D."/>
            <person name="Bennetzen J.L."/>
            <person name="Mauricio R."/>
        </authorList>
    </citation>
    <scope>NUCLEOTIDE SEQUENCE [LARGE SCALE GENOMIC DNA]</scope>
    <source>
        <strain evidence="2">NE01/NJP1002.9</strain>
        <tissue evidence="2">Muscle</tissue>
    </source>
</reference>
<organism evidence="2 3">
    <name type="scientific">Gambusia affinis</name>
    <name type="common">Western mosquitofish</name>
    <name type="synonym">Heterandria affinis</name>
    <dbReference type="NCBI Taxonomy" id="33528"/>
    <lineage>
        <taxon>Eukaryota</taxon>
        <taxon>Metazoa</taxon>
        <taxon>Chordata</taxon>
        <taxon>Craniata</taxon>
        <taxon>Vertebrata</taxon>
        <taxon>Euteleostomi</taxon>
        <taxon>Actinopterygii</taxon>
        <taxon>Neopterygii</taxon>
        <taxon>Teleostei</taxon>
        <taxon>Neoteleostei</taxon>
        <taxon>Acanthomorphata</taxon>
        <taxon>Ovalentaria</taxon>
        <taxon>Atherinomorphae</taxon>
        <taxon>Cyprinodontiformes</taxon>
        <taxon>Poeciliidae</taxon>
        <taxon>Poeciliinae</taxon>
        <taxon>Gambusia</taxon>
    </lineage>
</organism>
<feature type="compositionally biased region" description="Acidic residues" evidence="1">
    <location>
        <begin position="122"/>
        <end position="132"/>
    </location>
</feature>
<feature type="region of interest" description="Disordered" evidence="1">
    <location>
        <begin position="1"/>
        <end position="132"/>
    </location>
</feature>
<evidence type="ECO:0000313" key="3">
    <source>
        <dbReference type="Proteomes" id="UP000250572"/>
    </source>
</evidence>
<dbReference type="AlphaFoldDB" id="A0A315WB12"/>
<proteinExistence type="predicted"/>
<feature type="compositionally biased region" description="Pro residues" evidence="1">
    <location>
        <begin position="1"/>
        <end position="15"/>
    </location>
</feature>
<dbReference type="EMBL" id="NHOQ01000158">
    <property type="protein sequence ID" value="PWA32655.1"/>
    <property type="molecule type" value="Genomic_DNA"/>
</dbReference>
<dbReference type="Proteomes" id="UP000250572">
    <property type="component" value="Unassembled WGS sequence"/>
</dbReference>
<feature type="non-terminal residue" evidence="2">
    <location>
        <position position="132"/>
    </location>
</feature>
<comment type="caution">
    <text evidence="2">The sequence shown here is derived from an EMBL/GenBank/DDBJ whole genome shotgun (WGS) entry which is preliminary data.</text>
</comment>
<name>A0A315WB12_GAMAF</name>
<accession>A0A315WB12</accession>
<sequence length="132" mass="14228">TTKSCLPPPPPPPPSCGTGPSRDSSPPQPQHAARPFICDARCPIQETGDQGDNSHNFQNTSAPPQHTDNSTPPPPPLHGEEDTETNEGKKQHPVQETDPPPQAYENPQPSETANPEGNVSVMDEDDDIQRSR</sequence>
<protein>
    <submittedName>
        <fullName evidence="2">Uncharacterized protein</fullName>
    </submittedName>
</protein>